<dbReference type="InterPro" id="IPR005467">
    <property type="entry name" value="His_kinase_dom"/>
</dbReference>
<dbReference type="Gene3D" id="3.30.565.10">
    <property type="entry name" value="Histidine kinase-like ATPase, C-terminal domain"/>
    <property type="match status" value="1"/>
</dbReference>
<evidence type="ECO:0000256" key="12">
    <source>
        <dbReference type="ARBA" id="ARBA00022989"/>
    </source>
</evidence>
<dbReference type="GO" id="GO:0005524">
    <property type="term" value="F:ATP binding"/>
    <property type="evidence" value="ECO:0007669"/>
    <property type="project" value="UniProtKB-KW"/>
</dbReference>
<feature type="transmembrane region" description="Helical" evidence="15">
    <location>
        <begin position="170"/>
        <end position="188"/>
    </location>
</feature>
<dbReference type="PANTHER" id="PTHR44936:SF5">
    <property type="entry name" value="SENSOR HISTIDINE KINASE ENVZ"/>
    <property type="match status" value="1"/>
</dbReference>
<evidence type="ECO:0000256" key="13">
    <source>
        <dbReference type="ARBA" id="ARBA00023012"/>
    </source>
</evidence>
<evidence type="ECO:0000256" key="3">
    <source>
        <dbReference type="ARBA" id="ARBA00012438"/>
    </source>
</evidence>
<dbReference type="RefSeq" id="WP_390210217.1">
    <property type="nucleotide sequence ID" value="NZ_JBHLXJ010000003.1"/>
</dbReference>
<evidence type="ECO:0000259" key="17">
    <source>
        <dbReference type="PROSITE" id="PS50885"/>
    </source>
</evidence>
<dbReference type="Proteomes" id="UP001589844">
    <property type="component" value="Unassembled WGS sequence"/>
</dbReference>
<keyword evidence="6" id="KW-0597">Phosphoprotein</keyword>
<dbReference type="InterPro" id="IPR003660">
    <property type="entry name" value="HAMP_dom"/>
</dbReference>
<evidence type="ECO:0000256" key="10">
    <source>
        <dbReference type="ARBA" id="ARBA00022777"/>
    </source>
</evidence>
<sequence>MRRLNRRFDTISARIFSVLLFGIICSAALTWWLAFGERQNTISNERNNYRADRAKHAEQLIQAIDALPAANREGLLKAIHRFGLKVAPVPANVPDYKASTPYGIALSERLGKSFKIIPLPPAPENCLMRPDDRGPAEACEALIFVLNDGSGLHQTIFPARPPNAPIQPETYFYLGLFLACIAGLALFVSRMTIRPLQQLAQAATDLGQDINRPALEEHGPKEIRQATRAFNSMQLRIRDHIQQRTQMLAAITHDLQTPLTRLRLRLEKVNDQELHDKLVGDLSSMQMMVKEGLDLARSMDSNEALQALDIDSLLDSICTDASDAGHAVSLRDKSKATVMARPQALRRCLNNLVDNAIKYGHSANIYLQQSTEAKQQWLHICVRDQGNGIPVDQQARVFEPFYRMETSRSRETGGTGLGLTIALNIARQHNGQLSLSNLPEGGLEVRLSLPVKTS</sequence>
<keyword evidence="14 15" id="KW-0472">Membrane</keyword>
<feature type="domain" description="Histidine kinase" evidence="16">
    <location>
        <begin position="250"/>
        <end position="453"/>
    </location>
</feature>
<dbReference type="EMBL" id="JBHLXJ010000003">
    <property type="protein sequence ID" value="MFC0348952.1"/>
    <property type="molecule type" value="Genomic_DNA"/>
</dbReference>
<name>A0ABV6IAU8_9BURK</name>
<feature type="transmembrane region" description="Helical" evidence="15">
    <location>
        <begin position="12"/>
        <end position="34"/>
    </location>
</feature>
<evidence type="ECO:0000256" key="1">
    <source>
        <dbReference type="ARBA" id="ARBA00000085"/>
    </source>
</evidence>
<evidence type="ECO:0000256" key="11">
    <source>
        <dbReference type="ARBA" id="ARBA00022840"/>
    </source>
</evidence>
<keyword evidence="8 15" id="KW-0812">Transmembrane</keyword>
<organism evidence="18 19">
    <name type="scientific">Undibacterium danionis</name>
    <dbReference type="NCBI Taxonomy" id="1812100"/>
    <lineage>
        <taxon>Bacteria</taxon>
        <taxon>Pseudomonadati</taxon>
        <taxon>Pseudomonadota</taxon>
        <taxon>Betaproteobacteria</taxon>
        <taxon>Burkholderiales</taxon>
        <taxon>Oxalobacteraceae</taxon>
        <taxon>Undibacterium</taxon>
    </lineage>
</organism>
<dbReference type="PANTHER" id="PTHR44936">
    <property type="entry name" value="SENSOR PROTEIN CREC"/>
    <property type="match status" value="1"/>
</dbReference>
<dbReference type="Pfam" id="PF00672">
    <property type="entry name" value="HAMP"/>
    <property type="match status" value="1"/>
</dbReference>
<dbReference type="Gene3D" id="1.10.287.130">
    <property type="match status" value="1"/>
</dbReference>
<dbReference type="SMART" id="SM00387">
    <property type="entry name" value="HATPase_c"/>
    <property type="match status" value="1"/>
</dbReference>
<evidence type="ECO:0000256" key="8">
    <source>
        <dbReference type="ARBA" id="ARBA00022692"/>
    </source>
</evidence>
<dbReference type="PRINTS" id="PR00344">
    <property type="entry name" value="BCTRLSENSOR"/>
</dbReference>
<reference evidence="18 19" key="1">
    <citation type="submission" date="2024-09" db="EMBL/GenBank/DDBJ databases">
        <authorList>
            <person name="Sun Q."/>
            <person name="Mori K."/>
        </authorList>
    </citation>
    <scope>NUCLEOTIDE SEQUENCE [LARGE SCALE GENOMIC DNA]</scope>
    <source>
        <strain evidence="18 19">CCM 8677</strain>
    </source>
</reference>
<comment type="catalytic activity">
    <reaction evidence="1">
        <text>ATP + protein L-histidine = ADP + protein N-phospho-L-histidine.</text>
        <dbReference type="EC" id="2.7.13.3"/>
    </reaction>
</comment>
<keyword evidence="10" id="KW-0418">Kinase</keyword>
<evidence type="ECO:0000256" key="9">
    <source>
        <dbReference type="ARBA" id="ARBA00022741"/>
    </source>
</evidence>
<evidence type="ECO:0000313" key="19">
    <source>
        <dbReference type="Proteomes" id="UP001589844"/>
    </source>
</evidence>
<keyword evidence="11 18" id="KW-0067">ATP-binding</keyword>
<evidence type="ECO:0000256" key="15">
    <source>
        <dbReference type="SAM" id="Phobius"/>
    </source>
</evidence>
<keyword evidence="13" id="KW-0902">Two-component regulatory system</keyword>
<keyword evidence="12 15" id="KW-1133">Transmembrane helix</keyword>
<accession>A0ABV6IAU8</accession>
<evidence type="ECO:0000256" key="6">
    <source>
        <dbReference type="ARBA" id="ARBA00022553"/>
    </source>
</evidence>
<dbReference type="PROSITE" id="PS50109">
    <property type="entry name" value="HIS_KIN"/>
    <property type="match status" value="1"/>
</dbReference>
<dbReference type="SUPFAM" id="SSF47384">
    <property type="entry name" value="Homodimeric domain of signal transducing histidine kinase"/>
    <property type="match status" value="1"/>
</dbReference>
<dbReference type="InterPro" id="IPR036890">
    <property type="entry name" value="HATPase_C_sf"/>
</dbReference>
<dbReference type="InterPro" id="IPR003594">
    <property type="entry name" value="HATPase_dom"/>
</dbReference>
<keyword evidence="7" id="KW-0808">Transferase</keyword>
<dbReference type="CDD" id="cd00082">
    <property type="entry name" value="HisKA"/>
    <property type="match status" value="1"/>
</dbReference>
<evidence type="ECO:0000256" key="14">
    <source>
        <dbReference type="ARBA" id="ARBA00023136"/>
    </source>
</evidence>
<evidence type="ECO:0000256" key="2">
    <source>
        <dbReference type="ARBA" id="ARBA00004429"/>
    </source>
</evidence>
<evidence type="ECO:0000256" key="7">
    <source>
        <dbReference type="ARBA" id="ARBA00022679"/>
    </source>
</evidence>
<evidence type="ECO:0000256" key="5">
    <source>
        <dbReference type="ARBA" id="ARBA00022519"/>
    </source>
</evidence>
<dbReference type="PROSITE" id="PS50885">
    <property type="entry name" value="HAMP"/>
    <property type="match status" value="1"/>
</dbReference>
<protein>
    <recommendedName>
        <fullName evidence="3">histidine kinase</fullName>
        <ecNumber evidence="3">2.7.13.3</ecNumber>
    </recommendedName>
</protein>
<evidence type="ECO:0000259" key="16">
    <source>
        <dbReference type="PROSITE" id="PS50109"/>
    </source>
</evidence>
<dbReference type="InterPro" id="IPR036097">
    <property type="entry name" value="HisK_dim/P_sf"/>
</dbReference>
<feature type="domain" description="HAMP" evidence="17">
    <location>
        <begin position="190"/>
        <end position="242"/>
    </location>
</feature>
<keyword evidence="5" id="KW-0997">Cell inner membrane</keyword>
<keyword evidence="9" id="KW-0547">Nucleotide-binding</keyword>
<dbReference type="InterPro" id="IPR050980">
    <property type="entry name" value="2C_sensor_his_kinase"/>
</dbReference>
<dbReference type="SMART" id="SM00388">
    <property type="entry name" value="HisKA"/>
    <property type="match status" value="1"/>
</dbReference>
<comment type="subcellular location">
    <subcellularLocation>
        <location evidence="2">Cell inner membrane</location>
        <topology evidence="2">Multi-pass membrane protein</topology>
    </subcellularLocation>
</comment>
<dbReference type="CDD" id="cd06225">
    <property type="entry name" value="HAMP"/>
    <property type="match status" value="1"/>
</dbReference>
<evidence type="ECO:0000256" key="4">
    <source>
        <dbReference type="ARBA" id="ARBA00022475"/>
    </source>
</evidence>
<dbReference type="InterPro" id="IPR004358">
    <property type="entry name" value="Sig_transdc_His_kin-like_C"/>
</dbReference>
<dbReference type="SMART" id="SM00304">
    <property type="entry name" value="HAMP"/>
    <property type="match status" value="1"/>
</dbReference>
<proteinExistence type="predicted"/>
<gene>
    <name evidence="18" type="ORF">ACFFJH_03970</name>
</gene>
<dbReference type="InterPro" id="IPR003661">
    <property type="entry name" value="HisK_dim/P_dom"/>
</dbReference>
<comment type="caution">
    <text evidence="18">The sequence shown here is derived from an EMBL/GenBank/DDBJ whole genome shotgun (WGS) entry which is preliminary data.</text>
</comment>
<keyword evidence="19" id="KW-1185">Reference proteome</keyword>
<dbReference type="Pfam" id="PF02518">
    <property type="entry name" value="HATPase_c"/>
    <property type="match status" value="1"/>
</dbReference>
<evidence type="ECO:0000313" key="18">
    <source>
        <dbReference type="EMBL" id="MFC0348952.1"/>
    </source>
</evidence>
<keyword evidence="4" id="KW-1003">Cell membrane</keyword>
<dbReference type="EC" id="2.7.13.3" evidence="3"/>
<dbReference type="SUPFAM" id="SSF55874">
    <property type="entry name" value="ATPase domain of HSP90 chaperone/DNA topoisomerase II/histidine kinase"/>
    <property type="match status" value="1"/>
</dbReference>